<evidence type="ECO:0000256" key="9">
    <source>
        <dbReference type="ARBA" id="ARBA00031400"/>
    </source>
</evidence>
<reference evidence="15" key="2">
    <citation type="submission" date="2023-02" db="EMBL/GenBank/DDBJ databases">
        <authorList>
            <person name="Sun Q."/>
            <person name="Mori K."/>
        </authorList>
    </citation>
    <scope>NUCLEOTIDE SEQUENCE</scope>
    <source>
        <strain evidence="15">NBRC 112290</strain>
    </source>
</reference>
<evidence type="ECO:0000256" key="6">
    <source>
        <dbReference type="ARBA" id="ARBA00022967"/>
    </source>
</evidence>
<evidence type="ECO:0000256" key="8">
    <source>
        <dbReference type="ARBA" id="ARBA00023136"/>
    </source>
</evidence>
<keyword evidence="4" id="KW-1003">Cell membrane</keyword>
<dbReference type="CDD" id="cd00386">
    <property type="entry name" value="Heme_Cu_Oxidase_III_like"/>
    <property type="match status" value="1"/>
</dbReference>
<evidence type="ECO:0000313" key="16">
    <source>
        <dbReference type="Proteomes" id="UP001157161"/>
    </source>
</evidence>
<dbReference type="InterPro" id="IPR000298">
    <property type="entry name" value="Cyt_c_oxidase-like_su3"/>
</dbReference>
<sequence>MSSHATTAPSAHVSVDRPNLTQVGTIVWLSSELMFFAGLFAIYFTHRSVSDPGEWAASTDLLNLPFATVNTTILILSSFTCQFGVIAAQRHQARRTGSLWNLRQWGLQEWFTLTFIMGAVFIGGQVTEYAELVEHGLMISTSSFGSVFYLTTGFHGLHVVGGLIAFLFVLGSSFVAGRFGHREEVRAHVVSYYWHFVDVIWVALFFVIYFLR</sequence>
<evidence type="ECO:0000256" key="13">
    <source>
        <dbReference type="SAM" id="Phobius"/>
    </source>
</evidence>
<protein>
    <recommendedName>
        <fullName evidence="3">cytochrome-c oxidase</fullName>
        <ecNumber evidence="3">7.1.1.9</ecNumber>
    </recommendedName>
    <alternativeName>
        <fullName evidence="9">Cytochrome aa3 subunit 3</fullName>
    </alternativeName>
    <alternativeName>
        <fullName evidence="10">Cytochrome c oxidase polypeptide III</fullName>
    </alternativeName>
</protein>
<dbReference type="EMBL" id="BSUM01000001">
    <property type="protein sequence ID" value="GMA31484.1"/>
    <property type="molecule type" value="Genomic_DNA"/>
</dbReference>
<dbReference type="GO" id="GO:0019646">
    <property type="term" value="P:aerobic electron transport chain"/>
    <property type="evidence" value="ECO:0007669"/>
    <property type="project" value="InterPro"/>
</dbReference>
<evidence type="ECO:0000259" key="14">
    <source>
        <dbReference type="PROSITE" id="PS50253"/>
    </source>
</evidence>
<evidence type="ECO:0000256" key="2">
    <source>
        <dbReference type="ARBA" id="ARBA00010581"/>
    </source>
</evidence>
<dbReference type="RefSeq" id="WP_284250303.1">
    <property type="nucleotide sequence ID" value="NZ_BSUM01000001.1"/>
</dbReference>
<keyword evidence="7 13" id="KW-1133">Transmembrane helix</keyword>
<dbReference type="PROSITE" id="PS50253">
    <property type="entry name" value="COX3"/>
    <property type="match status" value="1"/>
</dbReference>
<gene>
    <name evidence="15" type="primary">ctaE</name>
    <name evidence="15" type="ORF">GCM10025875_14760</name>
</gene>
<dbReference type="InterPro" id="IPR024791">
    <property type="entry name" value="Cyt_c/ubiquinol_Oxase_su3"/>
</dbReference>
<dbReference type="Proteomes" id="UP001157161">
    <property type="component" value="Unassembled WGS sequence"/>
</dbReference>
<evidence type="ECO:0000256" key="10">
    <source>
        <dbReference type="ARBA" id="ARBA00031625"/>
    </source>
</evidence>
<dbReference type="Pfam" id="PF00510">
    <property type="entry name" value="COX3"/>
    <property type="match status" value="1"/>
</dbReference>
<evidence type="ECO:0000313" key="15">
    <source>
        <dbReference type="EMBL" id="GMA31484.1"/>
    </source>
</evidence>
<dbReference type="EC" id="7.1.1.9" evidence="3"/>
<comment type="caution">
    <text evidence="15">The sequence shown here is derived from an EMBL/GenBank/DDBJ whole genome shotgun (WGS) entry which is preliminary data.</text>
</comment>
<dbReference type="GO" id="GO:0005886">
    <property type="term" value="C:plasma membrane"/>
    <property type="evidence" value="ECO:0007669"/>
    <property type="project" value="UniProtKB-SubCell"/>
</dbReference>
<dbReference type="InterPro" id="IPR013833">
    <property type="entry name" value="Cyt_c_oxidase_su3_a-hlx"/>
</dbReference>
<feature type="transmembrane region" description="Helical" evidence="13">
    <location>
        <begin position="109"/>
        <end position="127"/>
    </location>
</feature>
<evidence type="ECO:0000256" key="5">
    <source>
        <dbReference type="ARBA" id="ARBA00022692"/>
    </source>
</evidence>
<feature type="transmembrane region" description="Helical" evidence="13">
    <location>
        <begin position="192"/>
        <end position="211"/>
    </location>
</feature>
<name>A0AA37XE19_9MICO</name>
<comment type="catalytic activity">
    <reaction evidence="11">
        <text>4 Fe(II)-[cytochrome c] + O2 + 8 H(+)(in) = 4 Fe(III)-[cytochrome c] + 2 H2O + 4 H(+)(out)</text>
        <dbReference type="Rhea" id="RHEA:11436"/>
        <dbReference type="Rhea" id="RHEA-COMP:10350"/>
        <dbReference type="Rhea" id="RHEA-COMP:14399"/>
        <dbReference type="ChEBI" id="CHEBI:15377"/>
        <dbReference type="ChEBI" id="CHEBI:15378"/>
        <dbReference type="ChEBI" id="CHEBI:15379"/>
        <dbReference type="ChEBI" id="CHEBI:29033"/>
        <dbReference type="ChEBI" id="CHEBI:29034"/>
        <dbReference type="EC" id="7.1.1.9"/>
    </reaction>
</comment>
<evidence type="ECO:0000256" key="4">
    <source>
        <dbReference type="ARBA" id="ARBA00022475"/>
    </source>
</evidence>
<dbReference type="SUPFAM" id="SSF81452">
    <property type="entry name" value="Cytochrome c oxidase subunit III-like"/>
    <property type="match status" value="1"/>
</dbReference>
<accession>A0AA37XE19</accession>
<evidence type="ECO:0000256" key="7">
    <source>
        <dbReference type="ARBA" id="ARBA00022989"/>
    </source>
</evidence>
<keyword evidence="8 13" id="KW-0472">Membrane</keyword>
<dbReference type="Gene3D" id="1.20.120.80">
    <property type="entry name" value="Cytochrome c oxidase, subunit III, four-helix bundle"/>
    <property type="match status" value="1"/>
</dbReference>
<reference evidence="15" key="1">
    <citation type="journal article" date="2014" name="Int. J. Syst. Evol. Microbiol.">
        <title>Complete genome sequence of Corynebacterium casei LMG S-19264T (=DSM 44701T), isolated from a smear-ripened cheese.</title>
        <authorList>
            <consortium name="US DOE Joint Genome Institute (JGI-PGF)"/>
            <person name="Walter F."/>
            <person name="Albersmeier A."/>
            <person name="Kalinowski J."/>
            <person name="Ruckert C."/>
        </authorList>
    </citation>
    <scope>NUCLEOTIDE SEQUENCE</scope>
    <source>
        <strain evidence="15">NBRC 112290</strain>
    </source>
</reference>
<dbReference type="PANTHER" id="PTHR11403:SF2">
    <property type="entry name" value="CYTOCHROME BO(3) UBIQUINOL OXIDASE SUBUNIT 3"/>
    <property type="match status" value="1"/>
</dbReference>
<feature type="transmembrane region" description="Helical" evidence="13">
    <location>
        <begin position="26"/>
        <end position="44"/>
    </location>
</feature>
<comment type="subcellular location">
    <subcellularLocation>
        <location evidence="1 12">Cell membrane</location>
        <topology evidence="1 12">Multi-pass membrane protein</topology>
    </subcellularLocation>
</comment>
<evidence type="ECO:0000256" key="3">
    <source>
        <dbReference type="ARBA" id="ARBA00012949"/>
    </source>
</evidence>
<proteinExistence type="inferred from homology"/>
<evidence type="ECO:0000256" key="11">
    <source>
        <dbReference type="ARBA" id="ARBA00047816"/>
    </source>
</evidence>
<dbReference type="GO" id="GO:0004129">
    <property type="term" value="F:cytochrome-c oxidase activity"/>
    <property type="evidence" value="ECO:0007669"/>
    <property type="project" value="UniProtKB-EC"/>
</dbReference>
<dbReference type="InterPro" id="IPR035973">
    <property type="entry name" value="Cyt_c_oxidase_su3-like_sf"/>
</dbReference>
<dbReference type="FunFam" id="1.20.120.80:FF:000001">
    <property type="entry name" value="Cytochrome (Ubi)quinol oxidase subunit III"/>
    <property type="match status" value="1"/>
</dbReference>
<keyword evidence="16" id="KW-1185">Reference proteome</keyword>
<keyword evidence="5 12" id="KW-0812">Transmembrane</keyword>
<evidence type="ECO:0000256" key="1">
    <source>
        <dbReference type="ARBA" id="ARBA00004651"/>
    </source>
</evidence>
<evidence type="ECO:0000256" key="12">
    <source>
        <dbReference type="RuleBase" id="RU003376"/>
    </source>
</evidence>
<organism evidence="15 16">
    <name type="scientific">Litorihabitans aurantiacus</name>
    <dbReference type="NCBI Taxonomy" id="1930061"/>
    <lineage>
        <taxon>Bacteria</taxon>
        <taxon>Bacillati</taxon>
        <taxon>Actinomycetota</taxon>
        <taxon>Actinomycetes</taxon>
        <taxon>Micrococcales</taxon>
        <taxon>Beutenbergiaceae</taxon>
        <taxon>Litorihabitans</taxon>
    </lineage>
</organism>
<feature type="domain" description="Heme-copper oxidase subunit III family profile" evidence="14">
    <location>
        <begin position="1"/>
        <end position="212"/>
    </location>
</feature>
<comment type="similarity">
    <text evidence="2 12">Belongs to the cytochrome c oxidase subunit 3 family.</text>
</comment>
<keyword evidence="6" id="KW-1278">Translocase</keyword>
<feature type="transmembrane region" description="Helical" evidence="13">
    <location>
        <begin position="147"/>
        <end position="171"/>
    </location>
</feature>
<dbReference type="AlphaFoldDB" id="A0AA37XE19"/>
<feature type="transmembrane region" description="Helical" evidence="13">
    <location>
        <begin position="64"/>
        <end position="88"/>
    </location>
</feature>
<dbReference type="PANTHER" id="PTHR11403">
    <property type="entry name" value="CYTOCHROME C OXIDASE SUBUNIT III"/>
    <property type="match status" value="1"/>
</dbReference>